<evidence type="ECO:0000313" key="4">
    <source>
        <dbReference type="EMBL" id="MFC0273905.1"/>
    </source>
</evidence>
<keyword evidence="5" id="KW-1185">Reference proteome</keyword>
<organism evidence="4 5">
    <name type="scientific">Metabacillus herbersteinensis</name>
    <dbReference type="NCBI Taxonomy" id="283816"/>
    <lineage>
        <taxon>Bacteria</taxon>
        <taxon>Bacillati</taxon>
        <taxon>Bacillota</taxon>
        <taxon>Bacilli</taxon>
        <taxon>Bacillales</taxon>
        <taxon>Bacillaceae</taxon>
        <taxon>Metabacillus</taxon>
    </lineage>
</organism>
<dbReference type="Proteomes" id="UP001589854">
    <property type="component" value="Unassembled WGS sequence"/>
</dbReference>
<dbReference type="GO" id="GO:0016746">
    <property type="term" value="F:acyltransferase activity"/>
    <property type="evidence" value="ECO:0007669"/>
    <property type="project" value="UniProtKB-KW"/>
</dbReference>
<dbReference type="RefSeq" id="WP_378937659.1">
    <property type="nucleotide sequence ID" value="NZ_JBHLVO010000026.1"/>
</dbReference>
<protein>
    <submittedName>
        <fullName evidence="4">GNAT family N-acetyltransferase</fullName>
        <ecNumber evidence="4">2.3.-.-</ecNumber>
    </submittedName>
</protein>
<dbReference type="CDD" id="cd04301">
    <property type="entry name" value="NAT_SF"/>
    <property type="match status" value="1"/>
</dbReference>
<dbReference type="PANTHER" id="PTHR43072">
    <property type="entry name" value="N-ACETYLTRANSFERASE"/>
    <property type="match status" value="1"/>
</dbReference>
<comment type="caution">
    <text evidence="4">The sequence shown here is derived from an EMBL/GenBank/DDBJ whole genome shotgun (WGS) entry which is preliminary data.</text>
</comment>
<dbReference type="InterPro" id="IPR000182">
    <property type="entry name" value="GNAT_dom"/>
</dbReference>
<evidence type="ECO:0000313" key="5">
    <source>
        <dbReference type="Proteomes" id="UP001589854"/>
    </source>
</evidence>
<gene>
    <name evidence="4" type="ORF">ACFFIX_21205</name>
</gene>
<accession>A0ABV6GJP3</accession>
<name>A0ABV6GJP3_9BACI</name>
<dbReference type="EC" id="2.3.-.-" evidence="4"/>
<keyword evidence="1 4" id="KW-0808">Transferase</keyword>
<feature type="domain" description="N-acetyltransferase" evidence="3">
    <location>
        <begin position="4"/>
        <end position="157"/>
    </location>
</feature>
<dbReference type="SUPFAM" id="SSF55729">
    <property type="entry name" value="Acyl-CoA N-acyltransferases (Nat)"/>
    <property type="match status" value="1"/>
</dbReference>
<dbReference type="InterPro" id="IPR016181">
    <property type="entry name" value="Acyl_CoA_acyltransferase"/>
</dbReference>
<evidence type="ECO:0000256" key="2">
    <source>
        <dbReference type="ARBA" id="ARBA00023315"/>
    </source>
</evidence>
<keyword evidence="2 4" id="KW-0012">Acyltransferase</keyword>
<dbReference type="EMBL" id="JBHLVO010000026">
    <property type="protein sequence ID" value="MFC0273905.1"/>
    <property type="molecule type" value="Genomic_DNA"/>
</dbReference>
<evidence type="ECO:0000256" key="1">
    <source>
        <dbReference type="ARBA" id="ARBA00022679"/>
    </source>
</evidence>
<sequence length="173" mass="19760">MEKMTTRTATIEDLPRIVEIYNLSIPGRLATADTETVSVDSREEWFYQHSENHRPLRVAERNGTIYGWLSFQSFYGRPAYVGTAELSIYIDPTMQGKGLGRLFLKLAIEDCSRLKIKTLLGFIFGHNKTSLKLFNQFDFETWGLLPNVAELDGIERDLIIVGRKVSEIKEALV</sequence>
<reference evidence="4 5" key="1">
    <citation type="submission" date="2024-09" db="EMBL/GenBank/DDBJ databases">
        <authorList>
            <person name="Sun Q."/>
            <person name="Mori K."/>
        </authorList>
    </citation>
    <scope>NUCLEOTIDE SEQUENCE [LARGE SCALE GENOMIC DNA]</scope>
    <source>
        <strain evidence="4 5">CCM 7228</strain>
    </source>
</reference>
<evidence type="ECO:0000259" key="3">
    <source>
        <dbReference type="PROSITE" id="PS51186"/>
    </source>
</evidence>
<dbReference type="PROSITE" id="PS51186">
    <property type="entry name" value="GNAT"/>
    <property type="match status" value="1"/>
</dbReference>
<dbReference type="Gene3D" id="3.40.630.30">
    <property type="match status" value="1"/>
</dbReference>
<dbReference type="Pfam" id="PF00583">
    <property type="entry name" value="Acetyltransf_1"/>
    <property type="match status" value="1"/>
</dbReference>
<proteinExistence type="predicted"/>
<dbReference type="PANTHER" id="PTHR43072:SF23">
    <property type="entry name" value="UPF0039 PROTEIN C11D3.02C"/>
    <property type="match status" value="1"/>
</dbReference>